<sequence length="106" mass="11970">MVFLKLSDEWWSRDGSDPHADDNFAVMLHEIELKLSPDHELAGQIVRVEARFGPSDDVIVSLIDGTFALVHPTWTSRVESPPWPETTRLGDAVAASEAVAMWEQWR</sequence>
<protein>
    <submittedName>
        <fullName evidence="1">Uncharacterized protein</fullName>
    </submittedName>
</protein>
<gene>
    <name evidence="1" type="ORF">J0911_12790</name>
</gene>
<organism evidence="1 2">
    <name type="scientific">Myceligenerans salitolerans</name>
    <dbReference type="NCBI Taxonomy" id="1230528"/>
    <lineage>
        <taxon>Bacteria</taxon>
        <taxon>Bacillati</taxon>
        <taxon>Actinomycetota</taxon>
        <taxon>Actinomycetes</taxon>
        <taxon>Micrococcales</taxon>
        <taxon>Promicromonosporaceae</taxon>
        <taxon>Myceligenerans</taxon>
    </lineage>
</organism>
<evidence type="ECO:0000313" key="2">
    <source>
        <dbReference type="Proteomes" id="UP000664617"/>
    </source>
</evidence>
<evidence type="ECO:0000313" key="1">
    <source>
        <dbReference type="EMBL" id="MBO0609904.1"/>
    </source>
</evidence>
<dbReference type="EMBL" id="JAFMPK010000045">
    <property type="protein sequence ID" value="MBO0609904.1"/>
    <property type="molecule type" value="Genomic_DNA"/>
</dbReference>
<dbReference type="Proteomes" id="UP000664617">
    <property type="component" value="Unassembled WGS sequence"/>
</dbReference>
<name>A0ABS3IA49_9MICO</name>
<comment type="caution">
    <text evidence="1">The sequence shown here is derived from an EMBL/GenBank/DDBJ whole genome shotgun (WGS) entry which is preliminary data.</text>
</comment>
<reference evidence="2" key="1">
    <citation type="submission" date="2023-07" db="EMBL/GenBank/DDBJ databases">
        <title>Myceligenerans salitolerans sp. nov., a halotolerant actinomycete isolated from a salt lake in Xinjiang, China.</title>
        <authorList>
            <person name="Guan T."/>
        </authorList>
    </citation>
    <scope>NUCLEOTIDE SEQUENCE [LARGE SCALE GENOMIC DNA]</scope>
    <source>
        <strain evidence="2">XHU 5031</strain>
    </source>
</reference>
<dbReference type="RefSeq" id="WP_207275852.1">
    <property type="nucleotide sequence ID" value="NZ_JAFMPK010000045.1"/>
</dbReference>
<accession>A0ABS3IA49</accession>
<keyword evidence="2" id="KW-1185">Reference proteome</keyword>
<proteinExistence type="predicted"/>